<dbReference type="PANTHER" id="PTHR43582">
    <property type="entry name" value="LINEARMYCIN RESISTANCE ATP-BINDING PROTEIN LNRL"/>
    <property type="match status" value="1"/>
</dbReference>
<dbReference type="SUPFAM" id="SSF52540">
    <property type="entry name" value="P-loop containing nucleoside triphosphate hydrolases"/>
    <property type="match status" value="1"/>
</dbReference>
<dbReference type="EMBL" id="CR522870">
    <property type="protein sequence ID" value="CAG36566.1"/>
    <property type="molecule type" value="Genomic_DNA"/>
</dbReference>
<evidence type="ECO:0000313" key="4">
    <source>
        <dbReference type="EMBL" id="CAG36566.1"/>
    </source>
</evidence>
<dbReference type="InterPro" id="IPR027417">
    <property type="entry name" value="P-loop_NTPase"/>
</dbReference>
<reference evidence="5" key="1">
    <citation type="journal article" date="2004" name="Environ. Microbiol.">
        <title>The genome of Desulfotalea psychrophila, a sulfate-reducing bacterium from permanently cold Arctic sediments.</title>
        <authorList>
            <person name="Rabus R."/>
            <person name="Ruepp A."/>
            <person name="Frickey T."/>
            <person name="Rattei T."/>
            <person name="Fartmann B."/>
            <person name="Stark M."/>
            <person name="Bauer M."/>
            <person name="Zibat A."/>
            <person name="Lombardot T."/>
            <person name="Becker I."/>
            <person name="Amann J."/>
            <person name="Gellner K."/>
            <person name="Teeling H."/>
            <person name="Leuschner W.D."/>
            <person name="Gloeckner F.-O."/>
            <person name="Lupas A.N."/>
            <person name="Amann R."/>
            <person name="Klenk H.-P."/>
        </authorList>
    </citation>
    <scope>NUCLEOTIDE SEQUENCE [LARGE SCALE GENOMIC DNA]</scope>
    <source>
        <strain evidence="5">DSM 12343 / LSv54</strain>
    </source>
</reference>
<dbReference type="HOGENOM" id="CLU_000604_1_2_7"/>
<dbReference type="KEGG" id="dps:DP1837"/>
<dbReference type="SMART" id="SM00382">
    <property type="entry name" value="AAA"/>
    <property type="match status" value="1"/>
</dbReference>
<keyword evidence="2 4" id="KW-0067">ATP-binding</keyword>
<dbReference type="PROSITE" id="PS00211">
    <property type="entry name" value="ABC_TRANSPORTER_1"/>
    <property type="match status" value="1"/>
</dbReference>
<dbReference type="Proteomes" id="UP000000602">
    <property type="component" value="Chromosome"/>
</dbReference>
<dbReference type="Gene3D" id="3.40.50.300">
    <property type="entry name" value="P-loop containing nucleotide triphosphate hydrolases"/>
    <property type="match status" value="1"/>
</dbReference>
<organism evidence="4 5">
    <name type="scientific">Desulfotalea psychrophila (strain LSv54 / DSM 12343)</name>
    <dbReference type="NCBI Taxonomy" id="177439"/>
    <lineage>
        <taxon>Bacteria</taxon>
        <taxon>Pseudomonadati</taxon>
        <taxon>Thermodesulfobacteriota</taxon>
        <taxon>Desulfobulbia</taxon>
        <taxon>Desulfobulbales</taxon>
        <taxon>Desulfocapsaceae</taxon>
        <taxon>Desulfotalea</taxon>
    </lineage>
</organism>
<dbReference type="GO" id="GO:0005524">
    <property type="term" value="F:ATP binding"/>
    <property type="evidence" value="ECO:0007669"/>
    <property type="project" value="UniProtKB-KW"/>
</dbReference>
<dbReference type="AlphaFoldDB" id="Q6AM59"/>
<dbReference type="Pfam" id="PF00005">
    <property type="entry name" value="ABC_tran"/>
    <property type="match status" value="1"/>
</dbReference>
<dbReference type="InterPro" id="IPR017871">
    <property type="entry name" value="ABC_transporter-like_CS"/>
</dbReference>
<sequence length="256" mass="28036">MYRLMVSKTPPLLLARELVVQYPTASAPALNGLSLEIGRGEIFGLLGPNGAGKTTAISVMTTLLRPSSGSLLLDGEDMLTRPMQARRKIGLVPQDIALYPSLTARENIHYFGRLHGLTGKRLRARCEECLQLVGLGESADRPIATYSGGMKRRANLAVGIVHQPQLLFLDEPTVGIDAQSRNMILENLQRLNEEGMSMLYTTHYMEEAQQLCSRIVIIDAGHVLAEGAPSTLVAARTGCKNLEELFLQLTGRQLRD</sequence>
<evidence type="ECO:0000256" key="2">
    <source>
        <dbReference type="ARBA" id="ARBA00022840"/>
    </source>
</evidence>
<protein>
    <submittedName>
        <fullName evidence="4">Probable ABC transporter, ATP-binding protein</fullName>
    </submittedName>
</protein>
<keyword evidence="1" id="KW-0547">Nucleotide-binding</keyword>
<dbReference type="PANTHER" id="PTHR43582:SF2">
    <property type="entry name" value="LINEARMYCIN RESISTANCE ATP-BINDING PROTEIN LNRL"/>
    <property type="match status" value="1"/>
</dbReference>
<name>Q6AM59_DESPS</name>
<dbReference type="eggNOG" id="COG1131">
    <property type="taxonomic scope" value="Bacteria"/>
</dbReference>
<evidence type="ECO:0000259" key="3">
    <source>
        <dbReference type="PROSITE" id="PS50893"/>
    </source>
</evidence>
<dbReference type="STRING" id="177439.DP1837"/>
<proteinExistence type="predicted"/>
<keyword evidence="5" id="KW-1185">Reference proteome</keyword>
<evidence type="ECO:0000256" key="1">
    <source>
        <dbReference type="ARBA" id="ARBA00022741"/>
    </source>
</evidence>
<dbReference type="PROSITE" id="PS50893">
    <property type="entry name" value="ABC_TRANSPORTER_2"/>
    <property type="match status" value="1"/>
</dbReference>
<dbReference type="InterPro" id="IPR003439">
    <property type="entry name" value="ABC_transporter-like_ATP-bd"/>
</dbReference>
<evidence type="ECO:0000313" key="5">
    <source>
        <dbReference type="Proteomes" id="UP000000602"/>
    </source>
</evidence>
<accession>Q6AM59</accession>
<feature type="domain" description="ABC transporter" evidence="3">
    <location>
        <begin position="14"/>
        <end position="245"/>
    </location>
</feature>
<dbReference type="InterPro" id="IPR003593">
    <property type="entry name" value="AAA+_ATPase"/>
</dbReference>
<gene>
    <name evidence="4" type="ordered locus">DP1837</name>
</gene>
<dbReference type="GO" id="GO:0016887">
    <property type="term" value="F:ATP hydrolysis activity"/>
    <property type="evidence" value="ECO:0007669"/>
    <property type="project" value="InterPro"/>
</dbReference>